<dbReference type="InterPro" id="IPR006603">
    <property type="entry name" value="PQ-loop_rpt"/>
</dbReference>
<protein>
    <submittedName>
        <fullName evidence="6">PQ loop repeat protein</fullName>
    </submittedName>
</protein>
<comment type="caution">
    <text evidence="6">The sequence shown here is derived from an EMBL/GenBank/DDBJ whole genome shotgun (WGS) entry which is preliminary data.</text>
</comment>
<proteinExistence type="predicted"/>
<dbReference type="GO" id="GO:0051119">
    <property type="term" value="F:sugar transmembrane transporter activity"/>
    <property type="evidence" value="ECO:0007669"/>
    <property type="project" value="InterPro"/>
</dbReference>
<dbReference type="Gene3D" id="1.20.1280.290">
    <property type="match status" value="1"/>
</dbReference>
<evidence type="ECO:0000313" key="6">
    <source>
        <dbReference type="EMBL" id="OIQ86960.1"/>
    </source>
</evidence>
<evidence type="ECO:0000256" key="5">
    <source>
        <dbReference type="SAM" id="Phobius"/>
    </source>
</evidence>
<evidence type="ECO:0000256" key="1">
    <source>
        <dbReference type="ARBA" id="ARBA00004141"/>
    </source>
</evidence>
<dbReference type="InterPro" id="IPR047662">
    <property type="entry name" value="SemiSWEET"/>
</dbReference>
<feature type="transmembrane region" description="Helical" evidence="5">
    <location>
        <begin position="39"/>
        <end position="58"/>
    </location>
</feature>
<name>A0A1J5QU25_9ZZZZ</name>
<reference evidence="6" key="1">
    <citation type="submission" date="2016-10" db="EMBL/GenBank/DDBJ databases">
        <title>Sequence of Gallionella enrichment culture.</title>
        <authorList>
            <person name="Poehlein A."/>
            <person name="Muehling M."/>
            <person name="Daniel R."/>
        </authorList>
    </citation>
    <scope>NUCLEOTIDE SEQUENCE</scope>
</reference>
<comment type="subcellular location">
    <subcellularLocation>
        <location evidence="1">Membrane</location>
        <topology evidence="1">Multi-pass membrane protein</topology>
    </subcellularLocation>
</comment>
<dbReference type="Pfam" id="PF04193">
    <property type="entry name" value="PQ-loop"/>
    <property type="match status" value="1"/>
</dbReference>
<keyword evidence="2 5" id="KW-0812">Transmembrane</keyword>
<evidence type="ECO:0000256" key="4">
    <source>
        <dbReference type="ARBA" id="ARBA00023136"/>
    </source>
</evidence>
<gene>
    <name evidence="6" type="ORF">GALL_311790</name>
</gene>
<feature type="transmembrane region" description="Helical" evidence="5">
    <location>
        <begin position="64"/>
        <end position="84"/>
    </location>
</feature>
<evidence type="ECO:0000256" key="2">
    <source>
        <dbReference type="ARBA" id="ARBA00022692"/>
    </source>
</evidence>
<dbReference type="AlphaFoldDB" id="A0A1J5QU25"/>
<sequence length="93" mass="10175">MIAELNDFIGYPAAFLTTIAFVPQAWKSWRTRDLTGISLPMYALFTLGVVMWLVYGLVIGSLPIILANAVTFLLAAVVLALKVLDGWDESGRS</sequence>
<organism evidence="6">
    <name type="scientific">mine drainage metagenome</name>
    <dbReference type="NCBI Taxonomy" id="410659"/>
    <lineage>
        <taxon>unclassified sequences</taxon>
        <taxon>metagenomes</taxon>
        <taxon>ecological metagenomes</taxon>
    </lineage>
</organism>
<dbReference type="EMBL" id="MLJW01000449">
    <property type="protein sequence ID" value="OIQ86960.1"/>
    <property type="molecule type" value="Genomic_DNA"/>
</dbReference>
<keyword evidence="3 5" id="KW-1133">Transmembrane helix</keyword>
<accession>A0A1J5QU25</accession>
<dbReference type="NCBIfam" id="NF037968">
    <property type="entry name" value="SemiSWEET_2"/>
    <property type="match status" value="1"/>
</dbReference>
<dbReference type="GO" id="GO:0016020">
    <property type="term" value="C:membrane"/>
    <property type="evidence" value="ECO:0007669"/>
    <property type="project" value="UniProtKB-SubCell"/>
</dbReference>
<evidence type="ECO:0000256" key="3">
    <source>
        <dbReference type="ARBA" id="ARBA00022989"/>
    </source>
</evidence>
<keyword evidence="4 5" id="KW-0472">Membrane</keyword>